<keyword evidence="7 10" id="KW-0472">Membrane</keyword>
<sequence>MSNPFSKEYLAKRAEVFDKAQKSFHKQAPPLRITKQFKQRSFIEVFRFSLCVLAPILAMLYVGVDTKTKFSDWKMFPEKDLTVNDLPKNTVEIEYELSKLRKERLERRLKLQERLVNEFGVEDLEAEKQRILGK</sequence>
<feature type="transmembrane region" description="Helical" evidence="10">
    <location>
        <begin position="45"/>
        <end position="64"/>
    </location>
</feature>
<dbReference type="GO" id="GO:0051082">
    <property type="term" value="F:unfolded protein binding"/>
    <property type="evidence" value="ECO:0007669"/>
    <property type="project" value="TreeGrafter"/>
</dbReference>
<keyword evidence="6" id="KW-0496">Mitochondrion</keyword>
<comment type="similarity">
    <text evidence="8">Belongs to the PET100 family.</text>
</comment>
<keyword evidence="9" id="KW-0175">Coiled coil</keyword>
<dbReference type="OrthoDB" id="18175at2759"/>
<evidence type="ECO:0000256" key="3">
    <source>
        <dbReference type="ARBA" id="ARBA00022692"/>
    </source>
</evidence>
<dbReference type="VEuPathDB" id="FungiDB:AWRI3580_g3701"/>
<keyword evidence="3 10" id="KW-0812">Transmembrane</keyword>
<dbReference type="Pfam" id="PF09803">
    <property type="entry name" value="Pet100"/>
    <property type="match status" value="1"/>
</dbReference>
<dbReference type="PANTHER" id="PTHR33968">
    <property type="entry name" value="PROTEIN PET100 HOMOLOG, MITOCHONDRIAL"/>
    <property type="match status" value="1"/>
</dbReference>
<dbReference type="AlphaFoldDB" id="A0A1E5R775"/>
<dbReference type="GO" id="GO:0005743">
    <property type="term" value="C:mitochondrial inner membrane"/>
    <property type="evidence" value="ECO:0007669"/>
    <property type="project" value="TreeGrafter"/>
</dbReference>
<evidence type="ECO:0000256" key="6">
    <source>
        <dbReference type="ARBA" id="ARBA00023128"/>
    </source>
</evidence>
<dbReference type="EMBL" id="LPNN01000009">
    <property type="protein sequence ID" value="OEJ82741.1"/>
    <property type="molecule type" value="Genomic_DNA"/>
</dbReference>
<feature type="coiled-coil region" evidence="9">
    <location>
        <begin position="88"/>
        <end position="122"/>
    </location>
</feature>
<dbReference type="STRING" id="29833.A0A1E5R775"/>
<evidence type="ECO:0000313" key="11">
    <source>
        <dbReference type="EMBL" id="OEJ82741.1"/>
    </source>
</evidence>
<comment type="subcellular location">
    <subcellularLocation>
        <location evidence="1">Membrane</location>
        <topology evidence="1">Single-pass membrane protein</topology>
    </subcellularLocation>
    <subcellularLocation>
        <location evidence="2">Mitochondrion membrane</location>
    </subcellularLocation>
</comment>
<evidence type="ECO:0000313" key="12">
    <source>
        <dbReference type="Proteomes" id="UP000095358"/>
    </source>
</evidence>
<evidence type="ECO:0000256" key="1">
    <source>
        <dbReference type="ARBA" id="ARBA00004167"/>
    </source>
</evidence>
<protein>
    <submittedName>
        <fullName evidence="11">Cytochrome c oxidase chaperone, mitochondrial</fullName>
    </submittedName>
</protein>
<proteinExistence type="inferred from homology"/>
<dbReference type="PANTHER" id="PTHR33968:SF1">
    <property type="entry name" value="PROTEIN PET100 HOMOLOG, MITOCHONDRIAL"/>
    <property type="match status" value="1"/>
</dbReference>
<evidence type="ECO:0000256" key="9">
    <source>
        <dbReference type="SAM" id="Coils"/>
    </source>
</evidence>
<evidence type="ECO:0000256" key="5">
    <source>
        <dbReference type="ARBA" id="ARBA00022989"/>
    </source>
</evidence>
<keyword evidence="4" id="KW-0809">Transit peptide</keyword>
<dbReference type="InterPro" id="IPR018625">
    <property type="entry name" value="Pet100"/>
</dbReference>
<reference evidence="12" key="1">
    <citation type="journal article" date="2016" name="Genome Announc.">
        <title>Genome sequences of three species of Hanseniaspora isolated from spontaneous wine fermentations.</title>
        <authorList>
            <person name="Sternes P.R."/>
            <person name="Lee D."/>
            <person name="Kutyna D.R."/>
            <person name="Borneman A.R."/>
        </authorList>
    </citation>
    <scope>NUCLEOTIDE SEQUENCE [LARGE SCALE GENOMIC DNA]</scope>
    <source>
        <strain evidence="12">AWRI3580</strain>
    </source>
</reference>
<evidence type="ECO:0000256" key="4">
    <source>
        <dbReference type="ARBA" id="ARBA00022946"/>
    </source>
</evidence>
<keyword evidence="5 10" id="KW-1133">Transmembrane helix</keyword>
<name>A0A1E5R775_HANUV</name>
<accession>A0A1E5R775</accession>
<comment type="caution">
    <text evidence="11">The sequence shown here is derived from an EMBL/GenBank/DDBJ whole genome shotgun (WGS) entry which is preliminary data.</text>
</comment>
<evidence type="ECO:0000256" key="2">
    <source>
        <dbReference type="ARBA" id="ARBA00004325"/>
    </source>
</evidence>
<evidence type="ECO:0000256" key="7">
    <source>
        <dbReference type="ARBA" id="ARBA00023136"/>
    </source>
</evidence>
<organism evidence="11 12">
    <name type="scientific">Hanseniaspora uvarum</name>
    <name type="common">Yeast</name>
    <name type="synonym">Kloeckera apiculata</name>
    <dbReference type="NCBI Taxonomy" id="29833"/>
    <lineage>
        <taxon>Eukaryota</taxon>
        <taxon>Fungi</taxon>
        <taxon>Dikarya</taxon>
        <taxon>Ascomycota</taxon>
        <taxon>Saccharomycotina</taxon>
        <taxon>Saccharomycetes</taxon>
        <taxon>Saccharomycodales</taxon>
        <taxon>Saccharomycodaceae</taxon>
        <taxon>Hanseniaspora</taxon>
    </lineage>
</organism>
<keyword evidence="12" id="KW-1185">Reference proteome</keyword>
<evidence type="ECO:0000256" key="10">
    <source>
        <dbReference type="SAM" id="Phobius"/>
    </source>
</evidence>
<evidence type="ECO:0000256" key="8">
    <source>
        <dbReference type="ARBA" id="ARBA00038077"/>
    </source>
</evidence>
<dbReference type="GO" id="GO:0033617">
    <property type="term" value="P:mitochondrial respiratory chain complex IV assembly"/>
    <property type="evidence" value="ECO:0007669"/>
    <property type="project" value="InterPro"/>
</dbReference>
<dbReference type="Proteomes" id="UP000095358">
    <property type="component" value="Unassembled WGS sequence"/>
</dbReference>
<gene>
    <name evidence="11" type="ORF">AWRI3580_g3701</name>
</gene>